<dbReference type="GO" id="GO:0007411">
    <property type="term" value="P:axon guidance"/>
    <property type="evidence" value="ECO:0007669"/>
    <property type="project" value="TreeGrafter"/>
</dbReference>
<dbReference type="GO" id="GO:0005886">
    <property type="term" value="C:plasma membrane"/>
    <property type="evidence" value="ECO:0007669"/>
    <property type="project" value="TreeGrafter"/>
</dbReference>
<evidence type="ECO:0000256" key="1">
    <source>
        <dbReference type="ARBA" id="ARBA00004167"/>
    </source>
</evidence>
<dbReference type="PANTHER" id="PTHR46877:SF14">
    <property type="entry name" value="RECEPTOR PROTEIN-TYROSINE KINASE"/>
    <property type="match status" value="1"/>
</dbReference>
<gene>
    <name evidence="7" type="ORF">TBIB3V08_LOCUS2596</name>
</gene>
<dbReference type="GO" id="GO:0005524">
    <property type="term" value="F:ATP binding"/>
    <property type="evidence" value="ECO:0007669"/>
    <property type="project" value="UniProtKB-KW"/>
</dbReference>
<accession>A0A7R9ERH3</accession>
<sequence length="73" mass="8122">MFQNVGLVTTPLFTAVGASSRTYIDPHTYEDPNQAVREFAREIDASCITIEAIIGTPWMKNHSHGDMLLRKAS</sequence>
<evidence type="ECO:0000256" key="4">
    <source>
        <dbReference type="ARBA" id="ARBA00023136"/>
    </source>
</evidence>
<evidence type="ECO:0000256" key="3">
    <source>
        <dbReference type="ARBA" id="ARBA00022840"/>
    </source>
</evidence>
<evidence type="ECO:0000313" key="7">
    <source>
        <dbReference type="EMBL" id="CAD7440067.1"/>
    </source>
</evidence>
<keyword evidence="2" id="KW-0547">Nucleotide-binding</keyword>
<evidence type="ECO:0000259" key="6">
    <source>
        <dbReference type="Pfam" id="PF14575"/>
    </source>
</evidence>
<feature type="domain" description="Ephrin receptor transmembrane" evidence="6">
    <location>
        <begin position="17"/>
        <end position="45"/>
    </location>
</feature>
<dbReference type="InterPro" id="IPR027936">
    <property type="entry name" value="Eph_TM"/>
</dbReference>
<reference evidence="7" key="1">
    <citation type="submission" date="2020-11" db="EMBL/GenBank/DDBJ databases">
        <authorList>
            <person name="Tran Van P."/>
        </authorList>
    </citation>
    <scope>NUCLEOTIDE SEQUENCE</scope>
</reference>
<dbReference type="Pfam" id="PF14575">
    <property type="entry name" value="EphA2_TM"/>
    <property type="match status" value="1"/>
</dbReference>
<keyword evidence="5" id="KW-0675">Receptor</keyword>
<keyword evidence="3" id="KW-0067">ATP-binding</keyword>
<protein>
    <recommendedName>
        <fullName evidence="6">Ephrin receptor transmembrane domain-containing protein</fullName>
    </recommendedName>
</protein>
<evidence type="ECO:0000256" key="5">
    <source>
        <dbReference type="ARBA" id="ARBA00023170"/>
    </source>
</evidence>
<dbReference type="EMBL" id="OD564868">
    <property type="protein sequence ID" value="CAD7440067.1"/>
    <property type="molecule type" value="Genomic_DNA"/>
</dbReference>
<dbReference type="GO" id="GO:0005005">
    <property type="term" value="F:transmembrane-ephrin receptor activity"/>
    <property type="evidence" value="ECO:0007669"/>
    <property type="project" value="TreeGrafter"/>
</dbReference>
<dbReference type="GO" id="GO:0030425">
    <property type="term" value="C:dendrite"/>
    <property type="evidence" value="ECO:0007669"/>
    <property type="project" value="TreeGrafter"/>
</dbReference>
<keyword evidence="4" id="KW-0472">Membrane</keyword>
<dbReference type="InterPro" id="IPR050449">
    <property type="entry name" value="Ephrin_rcpt_TKs"/>
</dbReference>
<proteinExistence type="predicted"/>
<dbReference type="AlphaFoldDB" id="A0A7R9ERH3"/>
<dbReference type="Gene3D" id="3.30.200.20">
    <property type="entry name" value="Phosphorylase Kinase, domain 1"/>
    <property type="match status" value="1"/>
</dbReference>
<evidence type="ECO:0000256" key="2">
    <source>
        <dbReference type="ARBA" id="ARBA00022741"/>
    </source>
</evidence>
<comment type="subcellular location">
    <subcellularLocation>
        <location evidence="1">Membrane</location>
        <topology evidence="1">Single-pass membrane protein</topology>
    </subcellularLocation>
</comment>
<name>A0A7R9ERH3_9NEOP</name>
<organism evidence="7">
    <name type="scientific">Timema bartmani</name>
    <dbReference type="NCBI Taxonomy" id="61472"/>
    <lineage>
        <taxon>Eukaryota</taxon>
        <taxon>Metazoa</taxon>
        <taxon>Ecdysozoa</taxon>
        <taxon>Arthropoda</taxon>
        <taxon>Hexapoda</taxon>
        <taxon>Insecta</taxon>
        <taxon>Pterygota</taxon>
        <taxon>Neoptera</taxon>
        <taxon>Polyneoptera</taxon>
        <taxon>Phasmatodea</taxon>
        <taxon>Timematodea</taxon>
        <taxon>Timematoidea</taxon>
        <taxon>Timematidae</taxon>
        <taxon>Timema</taxon>
    </lineage>
</organism>
<dbReference type="PANTHER" id="PTHR46877">
    <property type="entry name" value="EPH RECEPTOR A5"/>
    <property type="match status" value="1"/>
</dbReference>